<dbReference type="AlphaFoldDB" id="A0A1C4VIA6"/>
<dbReference type="InterPro" id="IPR050090">
    <property type="entry name" value="Tyrosine_recombinase_XerCD"/>
</dbReference>
<proteinExistence type="inferred from homology"/>
<dbReference type="Proteomes" id="UP000198243">
    <property type="component" value="Chromosome I"/>
</dbReference>
<protein>
    <submittedName>
        <fullName evidence="5">Site-specific recombinase XerD</fullName>
    </submittedName>
</protein>
<dbReference type="SUPFAM" id="SSF56349">
    <property type="entry name" value="DNA breaking-rejoining enzymes"/>
    <property type="match status" value="1"/>
</dbReference>
<gene>
    <name evidence="5" type="ORF">GA0070607_2172</name>
</gene>
<dbReference type="PANTHER" id="PTHR30349:SF64">
    <property type="entry name" value="PROPHAGE INTEGRASE INTD-RELATED"/>
    <property type="match status" value="1"/>
</dbReference>
<keyword evidence="2" id="KW-0238">DNA-binding</keyword>
<dbReference type="Gene3D" id="1.10.150.130">
    <property type="match status" value="1"/>
</dbReference>
<sequence>MGFVRKTPAGTFRACWRDPAGGQKSKSFRTKREAVAFLTEVESGLNRGTYVNPHAGRTRFGDFAQQWLATRAVEARTTERTVSMLRTHVLPKWGDWPLGKVDFMSVQEWVTGLGRDLAPTTVAKCYQLLSMILRTAVQARLIATNPAEGVKLPRDRSRDVKPVTISREDFFGRLLPAVPPRHRAIVSAAAGAGLRWGECAGLTWSSVDLDRALLRVVQVAEETHGGIVLRPYPKSRAGVRSVPLPGFLLAALRELHTDADDPDPRTLVFRDRVGRPLRRSNFRRRIWLPSLVRAGLLGQVANTGPHRYRAVWPDREGIEWSAEFTTEREAVACVAAKAAGGMRFHDLRHAYATWLVTDGVPINLVQRVMGHEQASTTLNRYTHTPADYAARVLDAFDGSAASLLPPAAETPSLGGLDGRENDL</sequence>
<dbReference type="PROSITE" id="PS51898">
    <property type="entry name" value="TYR_RECOMBINASE"/>
    <property type="match status" value="1"/>
</dbReference>
<comment type="similarity">
    <text evidence="1">Belongs to the 'phage' integrase family.</text>
</comment>
<evidence type="ECO:0000259" key="4">
    <source>
        <dbReference type="PROSITE" id="PS51898"/>
    </source>
</evidence>
<dbReference type="InterPro" id="IPR002104">
    <property type="entry name" value="Integrase_catalytic"/>
</dbReference>
<evidence type="ECO:0000256" key="3">
    <source>
        <dbReference type="ARBA" id="ARBA00023172"/>
    </source>
</evidence>
<keyword evidence="3" id="KW-0233">DNA recombination</keyword>
<dbReference type="InterPro" id="IPR053876">
    <property type="entry name" value="Phage_int_M"/>
</dbReference>
<dbReference type="Gene3D" id="1.10.443.10">
    <property type="entry name" value="Intergrase catalytic core"/>
    <property type="match status" value="1"/>
</dbReference>
<evidence type="ECO:0000313" key="6">
    <source>
        <dbReference type="Proteomes" id="UP000198243"/>
    </source>
</evidence>
<dbReference type="PANTHER" id="PTHR30349">
    <property type="entry name" value="PHAGE INTEGRASE-RELATED"/>
    <property type="match status" value="1"/>
</dbReference>
<dbReference type="GO" id="GO:0006310">
    <property type="term" value="P:DNA recombination"/>
    <property type="evidence" value="ECO:0007669"/>
    <property type="project" value="UniProtKB-KW"/>
</dbReference>
<dbReference type="InterPro" id="IPR013762">
    <property type="entry name" value="Integrase-like_cat_sf"/>
</dbReference>
<evidence type="ECO:0000256" key="1">
    <source>
        <dbReference type="ARBA" id="ARBA00008857"/>
    </source>
</evidence>
<evidence type="ECO:0000313" key="5">
    <source>
        <dbReference type="EMBL" id="SCE83696.1"/>
    </source>
</evidence>
<dbReference type="GO" id="GO:0003677">
    <property type="term" value="F:DNA binding"/>
    <property type="evidence" value="ECO:0007669"/>
    <property type="project" value="UniProtKB-KW"/>
</dbReference>
<dbReference type="Pfam" id="PF22022">
    <property type="entry name" value="Phage_int_M"/>
    <property type="match status" value="1"/>
</dbReference>
<feature type="domain" description="Tyr recombinase" evidence="4">
    <location>
        <begin position="160"/>
        <end position="394"/>
    </location>
</feature>
<dbReference type="Pfam" id="PF00589">
    <property type="entry name" value="Phage_integrase"/>
    <property type="match status" value="2"/>
</dbReference>
<keyword evidence="6" id="KW-1185">Reference proteome</keyword>
<dbReference type="InterPro" id="IPR011010">
    <property type="entry name" value="DNA_brk_join_enz"/>
</dbReference>
<accession>A0A1C4VIA6</accession>
<organism evidence="5 6">
    <name type="scientific">Micromonospora coriariae</name>
    <dbReference type="NCBI Taxonomy" id="285665"/>
    <lineage>
        <taxon>Bacteria</taxon>
        <taxon>Bacillati</taxon>
        <taxon>Actinomycetota</taxon>
        <taxon>Actinomycetes</taxon>
        <taxon>Micromonosporales</taxon>
        <taxon>Micromonosporaceae</taxon>
        <taxon>Micromonospora</taxon>
    </lineage>
</organism>
<dbReference type="InterPro" id="IPR010998">
    <property type="entry name" value="Integrase_recombinase_N"/>
</dbReference>
<name>A0A1C4VIA6_9ACTN</name>
<dbReference type="GO" id="GO:0015074">
    <property type="term" value="P:DNA integration"/>
    <property type="evidence" value="ECO:0007669"/>
    <property type="project" value="InterPro"/>
</dbReference>
<dbReference type="RefSeq" id="WP_231930947.1">
    <property type="nucleotide sequence ID" value="NZ_LT607412.1"/>
</dbReference>
<reference evidence="6" key="1">
    <citation type="submission" date="2016-06" db="EMBL/GenBank/DDBJ databases">
        <authorList>
            <person name="Varghese N."/>
            <person name="Submissions Spin"/>
        </authorList>
    </citation>
    <scope>NUCLEOTIDE SEQUENCE [LARGE SCALE GENOMIC DNA]</scope>
    <source>
        <strain evidence="6">DSM 44875</strain>
    </source>
</reference>
<dbReference type="CDD" id="cd01189">
    <property type="entry name" value="INT_ICEBs1_C_like"/>
    <property type="match status" value="1"/>
</dbReference>
<evidence type="ECO:0000256" key="2">
    <source>
        <dbReference type="ARBA" id="ARBA00023125"/>
    </source>
</evidence>
<dbReference type="EMBL" id="LT607412">
    <property type="protein sequence ID" value="SCE83696.1"/>
    <property type="molecule type" value="Genomic_DNA"/>
</dbReference>